<reference evidence="1" key="2">
    <citation type="submission" date="2022-06" db="UniProtKB">
        <authorList>
            <consortium name="EnsemblMetazoa"/>
        </authorList>
    </citation>
    <scope>IDENTIFICATION</scope>
    <source>
        <strain evidence="1">PS312</strain>
    </source>
</reference>
<sequence length="97" mass="10757">MCMIMIMGGYLNGKGLITCTFNVFILCVLFIIVFITTFSSYSVTPPPPLLFLSPYIQSLHSSFLFSSLDGVRSVYLPSNSRCNLHQVHPAIHSQNAP</sequence>
<dbReference type="EnsemblMetazoa" id="PPA39948.1">
    <property type="protein sequence ID" value="PPA39948.1"/>
    <property type="gene ID" value="WBGene00278317"/>
</dbReference>
<organism evidence="1 2">
    <name type="scientific">Pristionchus pacificus</name>
    <name type="common">Parasitic nematode worm</name>
    <dbReference type="NCBI Taxonomy" id="54126"/>
    <lineage>
        <taxon>Eukaryota</taxon>
        <taxon>Metazoa</taxon>
        <taxon>Ecdysozoa</taxon>
        <taxon>Nematoda</taxon>
        <taxon>Chromadorea</taxon>
        <taxon>Rhabditida</taxon>
        <taxon>Rhabditina</taxon>
        <taxon>Diplogasteromorpha</taxon>
        <taxon>Diplogasteroidea</taxon>
        <taxon>Neodiplogasteridae</taxon>
        <taxon>Pristionchus</taxon>
    </lineage>
</organism>
<accession>A0A2A6BZG0</accession>
<proteinExistence type="predicted"/>
<accession>A0A8R1Z0N1</accession>
<reference evidence="2" key="1">
    <citation type="journal article" date="2008" name="Nat. Genet.">
        <title>The Pristionchus pacificus genome provides a unique perspective on nematode lifestyle and parasitism.</title>
        <authorList>
            <person name="Dieterich C."/>
            <person name="Clifton S.W."/>
            <person name="Schuster L.N."/>
            <person name="Chinwalla A."/>
            <person name="Delehaunty K."/>
            <person name="Dinkelacker I."/>
            <person name="Fulton L."/>
            <person name="Fulton R."/>
            <person name="Godfrey J."/>
            <person name="Minx P."/>
            <person name="Mitreva M."/>
            <person name="Roeseler W."/>
            <person name="Tian H."/>
            <person name="Witte H."/>
            <person name="Yang S.P."/>
            <person name="Wilson R.K."/>
            <person name="Sommer R.J."/>
        </authorList>
    </citation>
    <scope>NUCLEOTIDE SEQUENCE [LARGE SCALE GENOMIC DNA]</scope>
    <source>
        <strain evidence="2">PS312</strain>
    </source>
</reference>
<dbReference type="AlphaFoldDB" id="A0A2A6BZG0"/>
<dbReference type="Proteomes" id="UP000005239">
    <property type="component" value="Unassembled WGS sequence"/>
</dbReference>
<protein>
    <submittedName>
        <fullName evidence="1">Uncharacterized protein</fullName>
    </submittedName>
</protein>
<keyword evidence="2" id="KW-1185">Reference proteome</keyword>
<evidence type="ECO:0000313" key="2">
    <source>
        <dbReference type="Proteomes" id="UP000005239"/>
    </source>
</evidence>
<evidence type="ECO:0000313" key="1">
    <source>
        <dbReference type="EnsemblMetazoa" id="PPA39948.1"/>
    </source>
</evidence>
<gene>
    <name evidence="1" type="primary">WBGene00278317</name>
</gene>
<name>A0A2A6BZG0_PRIPA</name>